<accession>A0A9K3IKT0</accession>
<proteinExistence type="predicted"/>
<dbReference type="EMBL" id="MNCJ02000322">
    <property type="protein sequence ID" value="KAF5798849.1"/>
    <property type="molecule type" value="Genomic_DNA"/>
</dbReference>
<evidence type="ECO:0000313" key="2">
    <source>
        <dbReference type="EMBL" id="KAF5798849.1"/>
    </source>
</evidence>
<gene>
    <name evidence="2" type="ORF">HanXRQr2_Chr07g0297741</name>
</gene>
<organism evidence="2 3">
    <name type="scientific">Helianthus annuus</name>
    <name type="common">Common sunflower</name>
    <dbReference type="NCBI Taxonomy" id="4232"/>
    <lineage>
        <taxon>Eukaryota</taxon>
        <taxon>Viridiplantae</taxon>
        <taxon>Streptophyta</taxon>
        <taxon>Embryophyta</taxon>
        <taxon>Tracheophyta</taxon>
        <taxon>Spermatophyta</taxon>
        <taxon>Magnoliopsida</taxon>
        <taxon>eudicotyledons</taxon>
        <taxon>Gunneridae</taxon>
        <taxon>Pentapetalae</taxon>
        <taxon>asterids</taxon>
        <taxon>campanulids</taxon>
        <taxon>Asterales</taxon>
        <taxon>Asteraceae</taxon>
        <taxon>Asteroideae</taxon>
        <taxon>Heliantheae alliance</taxon>
        <taxon>Heliantheae</taxon>
        <taxon>Helianthus</taxon>
    </lineage>
</organism>
<keyword evidence="3" id="KW-1185">Reference proteome</keyword>
<feature type="compositionally biased region" description="Polar residues" evidence="1">
    <location>
        <begin position="24"/>
        <end position="42"/>
    </location>
</feature>
<evidence type="ECO:0000313" key="3">
    <source>
        <dbReference type="Proteomes" id="UP000215914"/>
    </source>
</evidence>
<comment type="caution">
    <text evidence="2">The sequence shown here is derived from an EMBL/GenBank/DDBJ whole genome shotgun (WGS) entry which is preliminary data.</text>
</comment>
<feature type="region of interest" description="Disordered" evidence="1">
    <location>
        <begin position="1"/>
        <end position="56"/>
    </location>
</feature>
<dbReference type="Proteomes" id="UP000215914">
    <property type="component" value="Unassembled WGS sequence"/>
</dbReference>
<protein>
    <submittedName>
        <fullName evidence="2">Uncharacterized protein</fullName>
    </submittedName>
</protein>
<name>A0A9K3IKT0_HELAN</name>
<dbReference type="AlphaFoldDB" id="A0A9K3IKT0"/>
<dbReference type="Gramene" id="mRNA:HanXRQr2_Chr07g0297741">
    <property type="protein sequence ID" value="mRNA:HanXRQr2_Chr07g0297741"/>
    <property type="gene ID" value="HanXRQr2_Chr07g0297741"/>
</dbReference>
<evidence type="ECO:0000256" key="1">
    <source>
        <dbReference type="SAM" id="MobiDB-lite"/>
    </source>
</evidence>
<reference evidence="2" key="2">
    <citation type="submission" date="2020-06" db="EMBL/GenBank/DDBJ databases">
        <title>Helianthus annuus Genome sequencing and assembly Release 2.</title>
        <authorList>
            <person name="Gouzy J."/>
            <person name="Langlade N."/>
            <person name="Munos S."/>
        </authorList>
    </citation>
    <scope>NUCLEOTIDE SEQUENCE</scope>
    <source>
        <tissue evidence="2">Leaves</tissue>
    </source>
</reference>
<sequence>MDHEWMPMSPHDYSSRSHTRSPETHSSPYSSKGKNQCPTPNENRAGLSPDMANDCM</sequence>
<reference evidence="2" key="1">
    <citation type="journal article" date="2017" name="Nature">
        <title>The sunflower genome provides insights into oil metabolism, flowering and Asterid evolution.</title>
        <authorList>
            <person name="Badouin H."/>
            <person name="Gouzy J."/>
            <person name="Grassa C.J."/>
            <person name="Murat F."/>
            <person name="Staton S.E."/>
            <person name="Cottret L."/>
            <person name="Lelandais-Briere C."/>
            <person name="Owens G.L."/>
            <person name="Carrere S."/>
            <person name="Mayjonade B."/>
            <person name="Legrand L."/>
            <person name="Gill N."/>
            <person name="Kane N.C."/>
            <person name="Bowers J.E."/>
            <person name="Hubner S."/>
            <person name="Bellec A."/>
            <person name="Berard A."/>
            <person name="Berges H."/>
            <person name="Blanchet N."/>
            <person name="Boniface M.C."/>
            <person name="Brunel D."/>
            <person name="Catrice O."/>
            <person name="Chaidir N."/>
            <person name="Claudel C."/>
            <person name="Donnadieu C."/>
            <person name="Faraut T."/>
            <person name="Fievet G."/>
            <person name="Helmstetter N."/>
            <person name="King M."/>
            <person name="Knapp S.J."/>
            <person name="Lai Z."/>
            <person name="Le Paslier M.C."/>
            <person name="Lippi Y."/>
            <person name="Lorenzon L."/>
            <person name="Mandel J.R."/>
            <person name="Marage G."/>
            <person name="Marchand G."/>
            <person name="Marquand E."/>
            <person name="Bret-Mestries E."/>
            <person name="Morien E."/>
            <person name="Nambeesan S."/>
            <person name="Nguyen T."/>
            <person name="Pegot-Espagnet P."/>
            <person name="Pouilly N."/>
            <person name="Raftis F."/>
            <person name="Sallet E."/>
            <person name="Schiex T."/>
            <person name="Thomas J."/>
            <person name="Vandecasteele C."/>
            <person name="Vares D."/>
            <person name="Vear F."/>
            <person name="Vautrin S."/>
            <person name="Crespi M."/>
            <person name="Mangin B."/>
            <person name="Burke J.M."/>
            <person name="Salse J."/>
            <person name="Munos S."/>
            <person name="Vincourt P."/>
            <person name="Rieseberg L.H."/>
            <person name="Langlade N.B."/>
        </authorList>
    </citation>
    <scope>NUCLEOTIDE SEQUENCE</scope>
    <source>
        <tissue evidence="2">Leaves</tissue>
    </source>
</reference>